<dbReference type="Proteomes" id="UP000190274">
    <property type="component" value="Chromosome A"/>
</dbReference>
<dbReference type="STRING" id="1266660.A0A1G4IQH4"/>
<dbReference type="GO" id="GO:0033553">
    <property type="term" value="C:rDNA heterochromatin"/>
    <property type="evidence" value="ECO:0007669"/>
    <property type="project" value="EnsemblFungi"/>
</dbReference>
<reference evidence="1 2" key="1">
    <citation type="submission" date="2016-03" db="EMBL/GenBank/DDBJ databases">
        <authorList>
            <person name="Devillers H."/>
        </authorList>
    </citation>
    <scope>NUCLEOTIDE SEQUENCE [LARGE SCALE GENOMIC DNA]</scope>
    <source>
        <strain evidence="1">CBS 10888</strain>
    </source>
</reference>
<keyword evidence="2" id="KW-1185">Reference proteome</keyword>
<dbReference type="GO" id="GO:0000049">
    <property type="term" value="F:tRNA binding"/>
    <property type="evidence" value="ECO:0007669"/>
    <property type="project" value="EnsemblFungi"/>
</dbReference>
<dbReference type="OrthoDB" id="30195at2759"/>
<dbReference type="GO" id="GO:0045943">
    <property type="term" value="P:positive regulation of transcription by RNA polymerase I"/>
    <property type="evidence" value="ECO:0007669"/>
    <property type="project" value="EnsemblFungi"/>
</dbReference>
<dbReference type="GO" id="GO:0000462">
    <property type="term" value="P:maturation of SSU-rRNA from tricistronic rRNA transcript (SSU-rRNA, 5.8S rRNA, LSU-rRNA)"/>
    <property type="evidence" value="ECO:0007669"/>
    <property type="project" value="EnsemblFungi"/>
</dbReference>
<evidence type="ECO:0000313" key="1">
    <source>
        <dbReference type="EMBL" id="SCU78834.1"/>
    </source>
</evidence>
<gene>
    <name evidence="1" type="ORF">LADA_0A07976G</name>
</gene>
<dbReference type="Gene3D" id="2.130.10.10">
    <property type="entry name" value="YVTN repeat-like/Quinoprotein amine dehydrogenase"/>
    <property type="match status" value="1"/>
</dbReference>
<dbReference type="GO" id="GO:0034511">
    <property type="term" value="F:U3 snoRNA binding"/>
    <property type="evidence" value="ECO:0007669"/>
    <property type="project" value="EnsemblFungi"/>
</dbReference>
<sequence>MISDSDIIATFSPDSQTFAFRSNGLQRKYVDLYPLSEASDYKVTSSLVNHIDYESGDLKLEDLKFTTWCLSSVEKNELFSGKTKRRYSESEVDGKLTEAYFVNAFSGGKIVVFSTSGSEIANIIQNKREILGMEASGASIWIVDDEKVVKQFDYKSSKPSKTFHLVDGKSDEITNFQVLEWQDKVLLAVFTPTNLYIVDPSKRRPSTVVNMDLPNGRCCVLGSDSQLVVAGMEGIHIVELQSGKSVSKWPFQATKLKYLNGRVYALSVEGFVSVFQVGEQKEICSIQCQHSEILQFTFVKSSIIIAWLNVNEPKFEHITTEQIGHNKEIIFRQEEEVVSASTIDTGVEPTALLKKDLLKVGQSGDVHEDIVSVFLQQLDGKDNESTLLQTLSSDLWTDRQIKEMVNGRLSDDHINKIFAVISNEIARNAWATLPSCALWFKWLLTLRHGTVINASDSRSSKKAKQIRASLRASSDVYSLLLSMKGKLEMLSEQAKLREEFASMSLDSKALDGGINGIEGDQQAVEPIYVNGEGDEYVDALDYAGSATKVSSDK</sequence>
<dbReference type="AlphaFoldDB" id="A0A1G4IQH4"/>
<organism evidence="1 2">
    <name type="scientific">Lachancea dasiensis</name>
    <dbReference type="NCBI Taxonomy" id="1072105"/>
    <lineage>
        <taxon>Eukaryota</taxon>
        <taxon>Fungi</taxon>
        <taxon>Dikarya</taxon>
        <taxon>Ascomycota</taxon>
        <taxon>Saccharomycotina</taxon>
        <taxon>Saccharomycetes</taxon>
        <taxon>Saccharomycetales</taxon>
        <taxon>Saccharomycetaceae</taxon>
        <taxon>Lachancea</taxon>
    </lineage>
</organism>
<accession>A0A1G4IQH4</accession>
<dbReference type="SUPFAM" id="SSF69322">
    <property type="entry name" value="Tricorn protease domain 2"/>
    <property type="match status" value="1"/>
</dbReference>
<dbReference type="InterPro" id="IPR015943">
    <property type="entry name" value="WD40/YVTN_repeat-like_dom_sf"/>
</dbReference>
<name>A0A1G4IQH4_9SACH</name>
<protein>
    <submittedName>
        <fullName evidence="1">LADA_0A07976g1_1</fullName>
    </submittedName>
</protein>
<dbReference type="GO" id="GO:0034455">
    <property type="term" value="C:t-UTP complex"/>
    <property type="evidence" value="ECO:0007669"/>
    <property type="project" value="EnsemblFungi"/>
</dbReference>
<dbReference type="GO" id="GO:0032040">
    <property type="term" value="C:small-subunit processome"/>
    <property type="evidence" value="ECO:0007669"/>
    <property type="project" value="EnsemblFungi"/>
</dbReference>
<dbReference type="GO" id="GO:0071528">
    <property type="term" value="P:tRNA re-export from nucleus"/>
    <property type="evidence" value="ECO:0007669"/>
    <property type="project" value="EnsemblFungi"/>
</dbReference>
<dbReference type="EMBL" id="LT598460">
    <property type="protein sequence ID" value="SCU78834.1"/>
    <property type="molecule type" value="Genomic_DNA"/>
</dbReference>
<proteinExistence type="predicted"/>
<evidence type="ECO:0000313" key="2">
    <source>
        <dbReference type="Proteomes" id="UP000190274"/>
    </source>
</evidence>